<accession>A0A0A9CIW4</accession>
<name>A0A0A9CIW4_ARUDO</name>
<dbReference type="PANTHER" id="PTHR33065">
    <property type="entry name" value="OS07G0486400 PROTEIN"/>
    <property type="match status" value="1"/>
</dbReference>
<sequence>MWPPSKSLSGKRRAMALAAKHMRRKREQEEKEEIARFQRFWECCYGKYFGSFEETTVVPSMCYTFGSVPKYANPDEGLQIFSVKVAQLKEEEGLHWPLHVYGFIAIRDSIDPRRNHLFHRTRDNCQIITEEDPFLLLTGPSRAAVLIDPISFEVQLKAKGKTKSEDKVLVFDVLTSQHAVVYLGDPPPIFTSYLQGKRSKLDFTFALLAESVEATICVEVVHGSWPEQIPGRVTARMASIDHEHIVLVDSGDGRLPIGRSGAIKLSRQVVSVELSGELKVDVMAYFGEAVKGSAVFTPKKARISYKSIDLSFCKLGVTVGWSLFSPLVPEQSSCAV</sequence>
<dbReference type="AlphaFoldDB" id="A0A0A9CIW4"/>
<dbReference type="InterPro" id="IPR046533">
    <property type="entry name" value="DUF6598"/>
</dbReference>
<evidence type="ECO:0000313" key="2">
    <source>
        <dbReference type="EMBL" id="JAD74398.1"/>
    </source>
</evidence>
<dbReference type="Pfam" id="PF20241">
    <property type="entry name" value="DUF6598"/>
    <property type="match status" value="1"/>
</dbReference>
<dbReference type="EMBL" id="GBRH01223497">
    <property type="protein sequence ID" value="JAD74398.1"/>
    <property type="molecule type" value="Transcribed_RNA"/>
</dbReference>
<reference evidence="2" key="2">
    <citation type="journal article" date="2015" name="Data Brief">
        <title>Shoot transcriptome of the giant reed, Arundo donax.</title>
        <authorList>
            <person name="Barrero R.A."/>
            <person name="Guerrero F.D."/>
            <person name="Moolhuijzen P."/>
            <person name="Goolsby J.A."/>
            <person name="Tidwell J."/>
            <person name="Bellgard S.E."/>
            <person name="Bellgard M.I."/>
        </authorList>
    </citation>
    <scope>NUCLEOTIDE SEQUENCE</scope>
    <source>
        <tissue evidence="2">Shoot tissue taken approximately 20 cm above the soil surface</tissue>
    </source>
</reference>
<dbReference type="PANTHER" id="PTHR33065:SF88">
    <property type="entry name" value="OS11G0104220 PROTEIN"/>
    <property type="match status" value="1"/>
</dbReference>
<reference evidence="2" key="1">
    <citation type="submission" date="2014-09" db="EMBL/GenBank/DDBJ databases">
        <authorList>
            <person name="Magalhaes I.L.F."/>
            <person name="Oliveira U."/>
            <person name="Santos F.R."/>
            <person name="Vidigal T.H.D.A."/>
            <person name="Brescovit A.D."/>
            <person name="Santos A.J."/>
        </authorList>
    </citation>
    <scope>NUCLEOTIDE SEQUENCE</scope>
    <source>
        <tissue evidence="2">Shoot tissue taken approximately 20 cm above the soil surface</tissue>
    </source>
</reference>
<feature type="domain" description="DUF6598" evidence="1">
    <location>
        <begin position="78"/>
        <end position="319"/>
    </location>
</feature>
<proteinExistence type="predicted"/>
<protein>
    <recommendedName>
        <fullName evidence="1">DUF6598 domain-containing protein</fullName>
    </recommendedName>
</protein>
<organism evidence="2">
    <name type="scientific">Arundo donax</name>
    <name type="common">Giant reed</name>
    <name type="synonym">Donax arundinaceus</name>
    <dbReference type="NCBI Taxonomy" id="35708"/>
    <lineage>
        <taxon>Eukaryota</taxon>
        <taxon>Viridiplantae</taxon>
        <taxon>Streptophyta</taxon>
        <taxon>Embryophyta</taxon>
        <taxon>Tracheophyta</taxon>
        <taxon>Spermatophyta</taxon>
        <taxon>Magnoliopsida</taxon>
        <taxon>Liliopsida</taxon>
        <taxon>Poales</taxon>
        <taxon>Poaceae</taxon>
        <taxon>PACMAD clade</taxon>
        <taxon>Arundinoideae</taxon>
        <taxon>Arundineae</taxon>
        <taxon>Arundo</taxon>
    </lineage>
</organism>
<evidence type="ECO:0000259" key="1">
    <source>
        <dbReference type="Pfam" id="PF20241"/>
    </source>
</evidence>